<feature type="region of interest" description="Disordered" evidence="1">
    <location>
        <begin position="124"/>
        <end position="147"/>
    </location>
</feature>
<keyword evidence="5" id="KW-1185">Reference proteome</keyword>
<evidence type="ECO:0000313" key="6">
    <source>
        <dbReference type="Proteomes" id="UP001282288"/>
    </source>
</evidence>
<dbReference type="Pfam" id="PF09723">
    <property type="entry name" value="Zn_ribbon_8"/>
    <property type="match status" value="1"/>
</dbReference>
<dbReference type="AlphaFoldDB" id="A0AAP6BLM5"/>
<dbReference type="EMBL" id="JARAWP010000004">
    <property type="protein sequence ID" value="MDX3018035.1"/>
    <property type="molecule type" value="Genomic_DNA"/>
</dbReference>
<evidence type="ECO:0000256" key="1">
    <source>
        <dbReference type="SAM" id="MobiDB-lite"/>
    </source>
</evidence>
<comment type="caution">
    <text evidence="3">The sequence shown here is derived from an EMBL/GenBank/DDBJ whole genome shotgun (WGS) entry which is preliminary data.</text>
</comment>
<dbReference type="NCBIfam" id="TIGR02605">
    <property type="entry name" value="CxxC_CxxC_SSSS"/>
    <property type="match status" value="1"/>
</dbReference>
<accession>A0AAP6BLM5</accession>
<organism evidence="3 6">
    <name type="scientific">Streptomyces acidiscabies</name>
    <dbReference type="NCBI Taxonomy" id="42234"/>
    <lineage>
        <taxon>Bacteria</taxon>
        <taxon>Bacillati</taxon>
        <taxon>Actinomycetota</taxon>
        <taxon>Actinomycetes</taxon>
        <taxon>Kitasatosporales</taxon>
        <taxon>Streptomycetaceae</taxon>
        <taxon>Streptomyces</taxon>
    </lineage>
</organism>
<protein>
    <submittedName>
        <fullName evidence="3">Zinc ribbon domain-containing protein</fullName>
    </submittedName>
</protein>
<dbReference type="Proteomes" id="UP001282288">
    <property type="component" value="Unassembled WGS sequence"/>
</dbReference>
<reference evidence="3 5" key="1">
    <citation type="journal article" date="2023" name="Microb. Genom.">
        <title>Mesoterricola silvestris gen. nov., sp. nov., Mesoterricola sediminis sp. nov., Geothrix oryzae sp. nov., Geothrix edaphica sp. nov., Geothrix rubra sp. nov., and Geothrix limicola sp. nov., six novel members of Acidobacteriota isolated from soils.</title>
        <authorList>
            <person name="Weisberg A.J."/>
            <person name="Pearce E."/>
            <person name="Kramer C.G."/>
            <person name="Chang J.H."/>
            <person name="Clarke C.R."/>
        </authorList>
    </citation>
    <scope>NUCLEOTIDE SEQUENCE</scope>
    <source>
        <strain evidence="4 5">NB05-1H</strain>
        <strain evidence="3">NRRL_B-16521</strain>
    </source>
</reference>
<feature type="compositionally biased region" description="Basic residues" evidence="1">
    <location>
        <begin position="124"/>
        <end position="136"/>
    </location>
</feature>
<dbReference type="EMBL" id="JARAWC010000079">
    <property type="protein sequence ID" value="MDX2967061.1"/>
    <property type="molecule type" value="Genomic_DNA"/>
</dbReference>
<evidence type="ECO:0000313" key="5">
    <source>
        <dbReference type="Proteomes" id="UP001272987"/>
    </source>
</evidence>
<dbReference type="RefSeq" id="WP_010356385.1">
    <property type="nucleotide sequence ID" value="NZ_CP122369.1"/>
</dbReference>
<dbReference type="Proteomes" id="UP001272987">
    <property type="component" value="Unassembled WGS sequence"/>
</dbReference>
<evidence type="ECO:0000259" key="2">
    <source>
        <dbReference type="SMART" id="SM00834"/>
    </source>
</evidence>
<gene>
    <name evidence="3" type="ORF">PV399_46315</name>
    <name evidence="4" type="ORF">PV666_09090</name>
</gene>
<evidence type="ECO:0000313" key="3">
    <source>
        <dbReference type="EMBL" id="MDX2967061.1"/>
    </source>
</evidence>
<dbReference type="GeneID" id="69812056"/>
<name>A0AAP6BLM5_9ACTN</name>
<dbReference type="SMART" id="SM00834">
    <property type="entry name" value="CxxC_CXXC_SSSS"/>
    <property type="match status" value="1"/>
</dbReference>
<dbReference type="InterPro" id="IPR013429">
    <property type="entry name" value="Regulatory_FmdB_Zinc_ribbon"/>
</dbReference>
<feature type="domain" description="Putative regulatory protein FmdB zinc ribbon" evidence="2">
    <location>
        <begin position="1"/>
        <end position="40"/>
    </location>
</feature>
<sequence>MRIYDYACACGTRFEAMVSGPDAPPPPCADCGRPTRRLPSAGAALLGQARLPATADAAPKSWDGTHQGNTEYIARWRRTLDARAALEERHPELAEKRSPVVAHEGPYHAAPLTADELASGAIKPRHHAHPHGHPHSHQFPAGQNPGE</sequence>
<evidence type="ECO:0000313" key="4">
    <source>
        <dbReference type="EMBL" id="MDX3018035.1"/>
    </source>
</evidence>
<proteinExistence type="predicted"/>